<evidence type="ECO:0000313" key="3">
    <source>
        <dbReference type="Proteomes" id="UP000014204"/>
    </source>
</evidence>
<name>R9KTR2_9ACTN</name>
<organism evidence="2 3">
    <name type="scientific">Adlercreutzia caecimuris B7</name>
    <dbReference type="NCBI Taxonomy" id="1235794"/>
    <lineage>
        <taxon>Bacteria</taxon>
        <taxon>Bacillati</taxon>
        <taxon>Actinomycetota</taxon>
        <taxon>Coriobacteriia</taxon>
        <taxon>Eggerthellales</taxon>
        <taxon>Eggerthellaceae</taxon>
        <taxon>Adlercreutzia</taxon>
    </lineage>
</organism>
<keyword evidence="1" id="KW-0812">Transmembrane</keyword>
<dbReference type="EMBL" id="ASSY01000010">
    <property type="protein sequence ID" value="EOS49934.1"/>
    <property type="molecule type" value="Genomic_DNA"/>
</dbReference>
<accession>R9KTR2</accession>
<keyword evidence="3" id="KW-1185">Reference proteome</keyword>
<protein>
    <submittedName>
        <fullName evidence="2">Uncharacterized protein</fullName>
    </submittedName>
</protein>
<evidence type="ECO:0000313" key="2">
    <source>
        <dbReference type="EMBL" id="EOS49934.1"/>
    </source>
</evidence>
<sequence length="72" mass="7675">MLAFTLLGLVWDPITSPILASSSSLAVGFEGGQDSIDFHINFGALVATGAFFLFSYILNYGKTLQELADETA</sequence>
<proteinExistence type="predicted"/>
<feature type="transmembrane region" description="Helical" evidence="1">
    <location>
        <begin position="38"/>
        <end position="58"/>
    </location>
</feature>
<keyword evidence="1" id="KW-0472">Membrane</keyword>
<keyword evidence="1" id="KW-1133">Transmembrane helix</keyword>
<reference evidence="2 3" key="1">
    <citation type="submission" date="2013-04" db="EMBL/GenBank/DDBJ databases">
        <title>The Genome Sequence of Enterorhabdus caecimuris B7.</title>
        <authorList>
            <consortium name="The Broad Institute Genomics Platform"/>
            <consortium name="The Broad Institute Genome Sequencing Center for Infectious Disease"/>
            <person name="Earl A."/>
            <person name="Xavier R."/>
            <person name="Elson C."/>
            <person name="Duck W."/>
            <person name="Walker B."/>
            <person name="Young S."/>
            <person name="Zeng Q."/>
            <person name="Gargeya S."/>
            <person name="Fitzgerald M."/>
            <person name="Haas B."/>
            <person name="Abouelleil A."/>
            <person name="Allen A.W."/>
            <person name="Alvarado L."/>
            <person name="Arachchi H.M."/>
            <person name="Berlin A.M."/>
            <person name="Chapman S.B."/>
            <person name="Gainer-Dewar J."/>
            <person name="Goldberg J."/>
            <person name="Griggs A."/>
            <person name="Gujja S."/>
            <person name="Hansen M."/>
            <person name="Howarth C."/>
            <person name="Imamovic A."/>
            <person name="Ireland A."/>
            <person name="Larimer J."/>
            <person name="McCowan C."/>
            <person name="Murphy C."/>
            <person name="Pearson M."/>
            <person name="Poon T.W."/>
            <person name="Priest M."/>
            <person name="Roberts A."/>
            <person name="Saif S."/>
            <person name="Shea T."/>
            <person name="Sisk P."/>
            <person name="Sykes S."/>
            <person name="Wortman J."/>
            <person name="Nusbaum C."/>
            <person name="Birren B."/>
        </authorList>
    </citation>
    <scope>NUCLEOTIDE SEQUENCE [LARGE SCALE GENOMIC DNA]</scope>
    <source>
        <strain evidence="2 3">B7</strain>
    </source>
</reference>
<dbReference type="HOGENOM" id="CLU_2716027_0_0_11"/>
<comment type="caution">
    <text evidence="2">The sequence shown here is derived from an EMBL/GenBank/DDBJ whole genome shotgun (WGS) entry which is preliminary data.</text>
</comment>
<dbReference type="Proteomes" id="UP000014204">
    <property type="component" value="Unassembled WGS sequence"/>
</dbReference>
<gene>
    <name evidence="2" type="ORF">C811_02399</name>
</gene>
<evidence type="ECO:0000256" key="1">
    <source>
        <dbReference type="SAM" id="Phobius"/>
    </source>
</evidence>
<dbReference type="AlphaFoldDB" id="R9KTR2"/>